<name>A0A6M1PJK0_9BACL</name>
<dbReference type="AlphaFoldDB" id="A0A6M1PJK0"/>
<proteinExistence type="predicted"/>
<accession>A0A6M1PJK0</accession>
<comment type="caution">
    <text evidence="2">The sequence shown here is derived from an EMBL/GenBank/DDBJ whole genome shotgun (WGS) entry which is preliminary data.</text>
</comment>
<sequence length="352" mass="39138">MKRTLSVLAASAIIITATSISHAAPSAKQQAVYSASASFIKEYKLDKSELAPPLLYDLNNDGKDEVILTTAKYEITDSDLYIGVYSLANGKKITVRHDQDTNGIPAQIRRVKNKTYKNCIALSTHGTTGFEAFGVEVLTLRNNKLTNVASFEAEGEGENNFVIDLNKDGYHEFAALEVESGIGADRLGFSGAANNITFRWDEAKKKYIQYGPDGIREDQRKPVGTLTTKQALDILIEAYKVEMSFDKPQSLKKIEAAMKPYFSHNFIYEFQGSLRPSSNGYSPTYMETDDFSSLMPSYNTKQKLTLKFNSDKTIAISSQNVEVQGEEGFVSTTAITTLVKTKYGWRIDSFDY</sequence>
<organism evidence="2 3">
    <name type="scientific">Paenibacillus apii</name>
    <dbReference type="NCBI Taxonomy" id="1850370"/>
    <lineage>
        <taxon>Bacteria</taxon>
        <taxon>Bacillati</taxon>
        <taxon>Bacillota</taxon>
        <taxon>Bacilli</taxon>
        <taxon>Bacillales</taxon>
        <taxon>Paenibacillaceae</taxon>
        <taxon>Paenibacillus</taxon>
    </lineage>
</organism>
<evidence type="ECO:0000313" key="3">
    <source>
        <dbReference type="Proteomes" id="UP000480151"/>
    </source>
</evidence>
<dbReference type="EMBL" id="JAAKGU010000005">
    <property type="protein sequence ID" value="NGM83390.1"/>
    <property type="molecule type" value="Genomic_DNA"/>
</dbReference>
<evidence type="ECO:0000313" key="2">
    <source>
        <dbReference type="EMBL" id="NGM83390.1"/>
    </source>
</evidence>
<protein>
    <recommendedName>
        <fullName evidence="4">DUF4829 domain-containing protein</fullName>
    </recommendedName>
</protein>
<feature type="chain" id="PRO_5026732568" description="DUF4829 domain-containing protein" evidence="1">
    <location>
        <begin position="24"/>
        <end position="352"/>
    </location>
</feature>
<keyword evidence="1" id="KW-0732">Signal</keyword>
<reference evidence="2 3" key="1">
    <citation type="submission" date="2020-02" db="EMBL/GenBank/DDBJ databases">
        <authorList>
            <person name="Gao J."/>
            <person name="Sun J."/>
        </authorList>
    </citation>
    <scope>NUCLEOTIDE SEQUENCE [LARGE SCALE GENOMIC DNA]</scope>
    <source>
        <strain evidence="2 3">7124</strain>
    </source>
</reference>
<gene>
    <name evidence="2" type="ORF">G5B47_13285</name>
</gene>
<feature type="signal peptide" evidence="1">
    <location>
        <begin position="1"/>
        <end position="23"/>
    </location>
</feature>
<evidence type="ECO:0008006" key="4">
    <source>
        <dbReference type="Google" id="ProtNLM"/>
    </source>
</evidence>
<evidence type="ECO:0000256" key="1">
    <source>
        <dbReference type="SAM" id="SignalP"/>
    </source>
</evidence>
<keyword evidence="3" id="KW-1185">Reference proteome</keyword>
<dbReference type="Proteomes" id="UP000480151">
    <property type="component" value="Unassembled WGS sequence"/>
</dbReference>